<gene>
    <name evidence="3" type="ORF">EOD39_21712</name>
</gene>
<organism evidence="3 4">
    <name type="scientific">Acipenser ruthenus</name>
    <name type="common">Sterlet sturgeon</name>
    <dbReference type="NCBI Taxonomy" id="7906"/>
    <lineage>
        <taxon>Eukaryota</taxon>
        <taxon>Metazoa</taxon>
        <taxon>Chordata</taxon>
        <taxon>Craniata</taxon>
        <taxon>Vertebrata</taxon>
        <taxon>Euteleostomi</taxon>
        <taxon>Actinopterygii</taxon>
        <taxon>Chondrostei</taxon>
        <taxon>Acipenseriformes</taxon>
        <taxon>Acipenseridae</taxon>
        <taxon>Acipenser</taxon>
    </lineage>
</organism>
<dbReference type="GO" id="GO:0030170">
    <property type="term" value="F:pyridoxal phosphate binding"/>
    <property type="evidence" value="ECO:0007669"/>
    <property type="project" value="TreeGrafter"/>
</dbReference>
<dbReference type="GO" id="GO:0008184">
    <property type="term" value="F:glycogen phosphorylase activity"/>
    <property type="evidence" value="ECO:0007669"/>
    <property type="project" value="InterPro"/>
</dbReference>
<comment type="catalytic activity">
    <reaction evidence="2">
        <text>[(1-&gt;4)-alpha-D-glucosyl](n) + phosphate = [(1-&gt;4)-alpha-D-glucosyl](n-1) + alpha-D-glucose 1-phosphate</text>
        <dbReference type="Rhea" id="RHEA:41732"/>
        <dbReference type="Rhea" id="RHEA-COMP:9584"/>
        <dbReference type="Rhea" id="RHEA-COMP:9586"/>
        <dbReference type="ChEBI" id="CHEBI:15444"/>
        <dbReference type="ChEBI" id="CHEBI:43474"/>
        <dbReference type="ChEBI" id="CHEBI:58601"/>
        <dbReference type="EC" id="2.4.1.1"/>
    </reaction>
</comment>
<keyword evidence="4" id="KW-1185">Reference proteome</keyword>
<reference evidence="3 4" key="1">
    <citation type="submission" date="2019-01" db="EMBL/GenBank/DDBJ databases">
        <title>Draft Genome and Complete Hox-Cluster Characterization of the Sterlet Sturgeon (Acipenser ruthenus).</title>
        <authorList>
            <person name="Wei Q."/>
        </authorList>
    </citation>
    <scope>NUCLEOTIDE SEQUENCE [LARGE SCALE GENOMIC DNA]</scope>
    <source>
        <strain evidence="3">WHYD16114868_AA</strain>
        <tissue evidence="3">Blood</tissue>
    </source>
</reference>
<keyword evidence="2" id="KW-0328">Glycosyltransferase</keyword>
<protein>
    <recommendedName>
        <fullName evidence="2">Alpha-1,4 glucan phosphorylase</fullName>
        <ecNumber evidence="2">2.4.1.1</ecNumber>
    </recommendedName>
</protein>
<dbReference type="Pfam" id="PF00343">
    <property type="entry name" value="Phosphorylase"/>
    <property type="match status" value="1"/>
</dbReference>
<comment type="caution">
    <text evidence="3">The sequence shown here is derived from an EMBL/GenBank/DDBJ whole genome shotgun (WGS) entry which is preliminary data.</text>
</comment>
<dbReference type="SUPFAM" id="SSF53756">
    <property type="entry name" value="UDP-Glycosyltransferase/glycogen phosphorylase"/>
    <property type="match status" value="1"/>
</dbReference>
<comment type="cofactor">
    <cofactor evidence="2">
        <name>pyridoxal 5'-phosphate</name>
        <dbReference type="ChEBI" id="CHEBI:597326"/>
    </cofactor>
</comment>
<keyword evidence="2" id="KW-0663">Pyridoxal phosphate</keyword>
<dbReference type="Gene3D" id="3.40.50.2000">
    <property type="entry name" value="Glycogen Phosphorylase B"/>
    <property type="match status" value="1"/>
</dbReference>
<dbReference type="Proteomes" id="UP000289886">
    <property type="component" value="Unassembled WGS sequence"/>
</dbReference>
<evidence type="ECO:0000313" key="4">
    <source>
        <dbReference type="Proteomes" id="UP000289886"/>
    </source>
</evidence>
<proteinExistence type="inferred from homology"/>
<dbReference type="GO" id="GO:0005737">
    <property type="term" value="C:cytoplasm"/>
    <property type="evidence" value="ECO:0007669"/>
    <property type="project" value="TreeGrafter"/>
</dbReference>
<keyword evidence="2" id="KW-0808">Transferase</keyword>
<name>A0A444URX7_ACIRT</name>
<comment type="function">
    <text evidence="2">Allosteric enzyme that catalyzes the rate-limiting step in glycogen catabolism, the phosphorolytic cleavage of glycogen to produce glucose-1-phosphate, and plays a central role in maintaining cellular and organismal glucose homeostasis.</text>
</comment>
<evidence type="ECO:0000313" key="3">
    <source>
        <dbReference type="EMBL" id="RXM90922.1"/>
    </source>
</evidence>
<dbReference type="GO" id="GO:0005980">
    <property type="term" value="P:glycogen catabolic process"/>
    <property type="evidence" value="ECO:0007669"/>
    <property type="project" value="TreeGrafter"/>
</dbReference>
<dbReference type="AlphaFoldDB" id="A0A444URX7"/>
<dbReference type="EMBL" id="SCEB01011545">
    <property type="protein sequence ID" value="RXM90922.1"/>
    <property type="molecule type" value="Genomic_DNA"/>
</dbReference>
<comment type="similarity">
    <text evidence="1 2">Belongs to the glycogen phosphorylase family.</text>
</comment>
<evidence type="ECO:0000256" key="1">
    <source>
        <dbReference type="ARBA" id="ARBA00006047"/>
    </source>
</evidence>
<sequence>MGRTLQNTMVNLGLENACDEATYQLGLDMEELQEIEEDAGLGNGGLGRLAGGCLRRPFLFRSSWGENDEYTDPCWTQKEQTCGST</sequence>
<dbReference type="EC" id="2.4.1.1" evidence="2"/>
<dbReference type="PANTHER" id="PTHR11468:SF32">
    <property type="entry name" value="GLYCOGEN PHOSPHORYLASE, MUSCLE FORM"/>
    <property type="match status" value="1"/>
</dbReference>
<dbReference type="PANTHER" id="PTHR11468">
    <property type="entry name" value="GLYCOGEN PHOSPHORYLASE"/>
    <property type="match status" value="1"/>
</dbReference>
<evidence type="ECO:0000256" key="2">
    <source>
        <dbReference type="RuleBase" id="RU000587"/>
    </source>
</evidence>
<accession>A0A444URX7</accession>
<keyword evidence="2" id="KW-0119">Carbohydrate metabolism</keyword>
<dbReference type="InterPro" id="IPR000811">
    <property type="entry name" value="Glyco_trans_35"/>
</dbReference>